<dbReference type="Gene3D" id="3.40.50.12170">
    <property type="entry name" value="Uncharacterised protein PF07075, DUF1343"/>
    <property type="match status" value="1"/>
</dbReference>
<dbReference type="Pfam" id="PF20732">
    <property type="entry name" value="NamZ_C"/>
    <property type="match status" value="1"/>
</dbReference>
<organism evidence="3 4">
    <name type="scientific">Ekhidna lutea</name>
    <dbReference type="NCBI Taxonomy" id="447679"/>
    <lineage>
        <taxon>Bacteria</taxon>
        <taxon>Pseudomonadati</taxon>
        <taxon>Bacteroidota</taxon>
        <taxon>Cytophagia</taxon>
        <taxon>Cytophagales</taxon>
        <taxon>Reichenbachiellaceae</taxon>
        <taxon>Ekhidna</taxon>
    </lineage>
</organism>
<dbReference type="AlphaFoldDB" id="A0A239HWL7"/>
<evidence type="ECO:0000259" key="1">
    <source>
        <dbReference type="Pfam" id="PF07075"/>
    </source>
</evidence>
<dbReference type="Proteomes" id="UP000198393">
    <property type="component" value="Unassembled WGS sequence"/>
</dbReference>
<dbReference type="PROSITE" id="PS51257">
    <property type="entry name" value="PROKAR_LIPOPROTEIN"/>
    <property type="match status" value="1"/>
</dbReference>
<dbReference type="InterPro" id="IPR048502">
    <property type="entry name" value="NamZ_N"/>
</dbReference>
<evidence type="ECO:0000313" key="4">
    <source>
        <dbReference type="Proteomes" id="UP000198393"/>
    </source>
</evidence>
<proteinExistence type="predicted"/>
<dbReference type="InterPro" id="IPR008302">
    <property type="entry name" value="NamZ"/>
</dbReference>
<dbReference type="PIRSF" id="PIRSF016719">
    <property type="entry name" value="UCP016719"/>
    <property type="match status" value="1"/>
</dbReference>
<dbReference type="GO" id="GO:0033922">
    <property type="term" value="F:peptidoglycan beta-N-acetylmuramidase activity"/>
    <property type="evidence" value="ECO:0007669"/>
    <property type="project" value="InterPro"/>
</dbReference>
<dbReference type="Pfam" id="PF07075">
    <property type="entry name" value="NamZ_N"/>
    <property type="match status" value="1"/>
</dbReference>
<dbReference type="EMBL" id="FZPD01000002">
    <property type="protein sequence ID" value="SNS85705.1"/>
    <property type="molecule type" value="Genomic_DNA"/>
</dbReference>
<evidence type="ECO:0000259" key="2">
    <source>
        <dbReference type="Pfam" id="PF20732"/>
    </source>
</evidence>
<dbReference type="Gene3D" id="3.90.1150.140">
    <property type="match status" value="1"/>
</dbReference>
<feature type="domain" description="Peptidoglycan beta-N-acetylmuramidase NamZ C-terminal" evidence="2">
    <location>
        <begin position="247"/>
        <end position="381"/>
    </location>
</feature>
<dbReference type="OrthoDB" id="9801061at2"/>
<accession>A0A239HWL7</accession>
<dbReference type="RefSeq" id="WP_089356269.1">
    <property type="nucleotide sequence ID" value="NZ_FZPD01000002.1"/>
</dbReference>
<sequence>MQKLLLISVITFTSCLSQTQEQAPDILPGAYQLESYLPLIKDKKVGLTVNHSSLIGTKHLTDTLQSQQINIVKVFTPEHGFTGTLSDGEKVEYDSSEASFELVSLYGKNKKPTEAQLANIEVMIFDIQDVGARFYTYISTMHYVMEACAENDIQVIILDRPNPNGSYVDGPVLDTAYRSFVGMHPIPIIHGMTVGELAQMINSEGWLANGIKVDLSVIKIKNWSHSQIYSLPVNPSPNLPNDLSISLYPSLCLFEGTIMSVGRGTEHPFQQIGHPEYPDTMHYFIPTPNEGAKWPPYEDQKCFGRSWVGQSPQYSFSLQPLIKAYQQMGKDDFFNDYFKRLAGTNLLQKQIEEGQTEAQIRQSWEPALLEFKLSRKKYLLYE</sequence>
<reference evidence="3 4" key="1">
    <citation type="submission" date="2017-06" db="EMBL/GenBank/DDBJ databases">
        <authorList>
            <person name="Kim H.J."/>
            <person name="Triplett B.A."/>
        </authorList>
    </citation>
    <scope>NUCLEOTIDE SEQUENCE [LARGE SCALE GENOMIC DNA]</scope>
    <source>
        <strain evidence="3 4">DSM 19307</strain>
    </source>
</reference>
<dbReference type="InterPro" id="IPR048503">
    <property type="entry name" value="NamZ_C"/>
</dbReference>
<evidence type="ECO:0000313" key="3">
    <source>
        <dbReference type="EMBL" id="SNS85705.1"/>
    </source>
</evidence>
<keyword evidence="4" id="KW-1185">Reference proteome</keyword>
<name>A0A239HWL7_EKHLU</name>
<gene>
    <name evidence="3" type="ORF">SAMN05421640_1547</name>
</gene>
<protein>
    <submittedName>
        <fullName evidence="3">Uncharacterized conserved protein YbbC, DUF1343 family</fullName>
    </submittedName>
</protein>
<dbReference type="PANTHER" id="PTHR42915">
    <property type="entry name" value="HYPOTHETICAL 460 KDA PROTEIN IN FEUA-SIGW INTERGENIC REGION [PRECURSOR]"/>
    <property type="match status" value="1"/>
</dbReference>
<feature type="domain" description="Peptidoglycan beta-N-acetylmuramidase NamZ N-terminal" evidence="1">
    <location>
        <begin position="45"/>
        <end position="241"/>
    </location>
</feature>
<dbReference type="PANTHER" id="PTHR42915:SF1">
    <property type="entry name" value="PEPTIDOGLYCAN BETA-N-ACETYLMURAMIDASE NAMZ"/>
    <property type="match status" value="1"/>
</dbReference>